<dbReference type="PRINTS" id="PR00420">
    <property type="entry name" value="RNGMNOXGNASE"/>
</dbReference>
<dbReference type="PANTHER" id="PTHR46865">
    <property type="entry name" value="OXIDOREDUCTASE-RELATED"/>
    <property type="match status" value="1"/>
</dbReference>
<dbReference type="RefSeq" id="XP_046117373.1">
    <property type="nucleotide sequence ID" value="XM_046263625.1"/>
</dbReference>
<dbReference type="InterPro" id="IPR002938">
    <property type="entry name" value="FAD-bd"/>
</dbReference>
<comment type="caution">
    <text evidence="5">The sequence shown here is derived from an EMBL/GenBank/DDBJ whole genome shotgun (WGS) entry which is preliminary data.</text>
</comment>
<dbReference type="OrthoDB" id="655030at2759"/>
<evidence type="ECO:0000259" key="4">
    <source>
        <dbReference type="Pfam" id="PF01494"/>
    </source>
</evidence>
<dbReference type="InterPro" id="IPR036188">
    <property type="entry name" value="FAD/NAD-bd_sf"/>
</dbReference>
<keyword evidence="6" id="KW-1185">Reference proteome</keyword>
<dbReference type="GeneID" id="70294528"/>
<evidence type="ECO:0000256" key="1">
    <source>
        <dbReference type="ARBA" id="ARBA00022630"/>
    </source>
</evidence>
<dbReference type="SUPFAM" id="SSF51905">
    <property type="entry name" value="FAD/NAD(P)-binding domain"/>
    <property type="match status" value="1"/>
</dbReference>
<accession>A0A9P7ZJV6</accession>
<keyword evidence="1" id="KW-0285">Flavoprotein</keyword>
<evidence type="ECO:0000256" key="2">
    <source>
        <dbReference type="ARBA" id="ARBA00022827"/>
    </source>
</evidence>
<evidence type="ECO:0000313" key="5">
    <source>
        <dbReference type="EMBL" id="KAG9253449.1"/>
    </source>
</evidence>
<organism evidence="5 6">
    <name type="scientific">Emericellopsis atlantica</name>
    <dbReference type="NCBI Taxonomy" id="2614577"/>
    <lineage>
        <taxon>Eukaryota</taxon>
        <taxon>Fungi</taxon>
        <taxon>Dikarya</taxon>
        <taxon>Ascomycota</taxon>
        <taxon>Pezizomycotina</taxon>
        <taxon>Sordariomycetes</taxon>
        <taxon>Hypocreomycetidae</taxon>
        <taxon>Hypocreales</taxon>
        <taxon>Bionectriaceae</taxon>
        <taxon>Emericellopsis</taxon>
    </lineage>
</organism>
<name>A0A9P7ZJV6_9HYPO</name>
<reference evidence="5" key="1">
    <citation type="journal article" date="2021" name="IMA Fungus">
        <title>Genomic characterization of three marine fungi, including Emericellopsis atlantica sp. nov. with signatures of a generalist lifestyle and marine biomass degradation.</title>
        <authorList>
            <person name="Hagestad O.C."/>
            <person name="Hou L."/>
            <person name="Andersen J.H."/>
            <person name="Hansen E.H."/>
            <person name="Altermark B."/>
            <person name="Li C."/>
            <person name="Kuhnert E."/>
            <person name="Cox R.J."/>
            <person name="Crous P.W."/>
            <person name="Spatafora J.W."/>
            <person name="Lail K."/>
            <person name="Amirebrahimi M."/>
            <person name="Lipzen A."/>
            <person name="Pangilinan J."/>
            <person name="Andreopoulos W."/>
            <person name="Hayes R.D."/>
            <person name="Ng V."/>
            <person name="Grigoriev I.V."/>
            <person name="Jackson S.A."/>
            <person name="Sutton T.D.S."/>
            <person name="Dobson A.D.W."/>
            <person name="Rama T."/>
        </authorList>
    </citation>
    <scope>NUCLEOTIDE SEQUENCE</scope>
    <source>
        <strain evidence="5">TS7</strain>
    </source>
</reference>
<feature type="domain" description="FAD-binding" evidence="4">
    <location>
        <begin position="5"/>
        <end position="265"/>
    </location>
</feature>
<dbReference type="PANTHER" id="PTHR46865:SF2">
    <property type="entry name" value="MONOOXYGENASE"/>
    <property type="match status" value="1"/>
</dbReference>
<dbReference type="Proteomes" id="UP000887229">
    <property type="component" value="Unassembled WGS sequence"/>
</dbReference>
<evidence type="ECO:0000256" key="3">
    <source>
        <dbReference type="ARBA" id="ARBA00023002"/>
    </source>
</evidence>
<keyword evidence="2" id="KW-0274">FAD</keyword>
<dbReference type="GO" id="GO:0016491">
    <property type="term" value="F:oxidoreductase activity"/>
    <property type="evidence" value="ECO:0007669"/>
    <property type="project" value="UniProtKB-KW"/>
</dbReference>
<evidence type="ECO:0000313" key="6">
    <source>
        <dbReference type="Proteomes" id="UP000887229"/>
    </source>
</evidence>
<keyword evidence="3" id="KW-0560">Oxidoreductase</keyword>
<dbReference type="EMBL" id="MU251257">
    <property type="protein sequence ID" value="KAG9253449.1"/>
    <property type="molecule type" value="Genomic_DNA"/>
</dbReference>
<dbReference type="Gene3D" id="3.30.9.10">
    <property type="entry name" value="D-Amino Acid Oxidase, subunit A, domain 2"/>
    <property type="match status" value="1"/>
</dbReference>
<sequence length="428" mass="46818">MSNLRVLVVGASIAGPSTAYWLAKAGAKVTVIERFPELRKGGQAIDIRTVGVTTMRKMGDMEAQVQANKAPIEGLAFVRENGRPYGVIGSTGDSDQQSLLSEYEIFRGDLSRILYDKTNDNPNISYVFGEQIASLQHDEKNNGPIKVGFANRLPPAEYDLVVACDGATSRTRALGLGIGLRDHTRRLNIWAAYFSTKHDYVDGSKIGHAYNAAPGKVVAVQTAPEHEGGNRVVVMRMFPRDGKDHTLPFRDAQQAGDEVLKKHVREELDGMGWIVPQLMREDMDAADDFYASEWIQVNPPTLSKGRFTMVGDAGYGGAPGAGTSLALAGGYVLAGELSQSRGDVAAGLKAYEDRIRPIFEDMHKLPPGGVSFMAPQTKWGLALRNFFFAFLARSGLITFMQKVWGRFEGAFASSDKYPLPDYKFDGRL</sequence>
<dbReference type="InterPro" id="IPR051704">
    <property type="entry name" value="FAD_aromatic-hydroxylase"/>
</dbReference>
<gene>
    <name evidence="5" type="ORF">F5Z01DRAFT_657237</name>
</gene>
<protein>
    <recommendedName>
        <fullName evidence="4">FAD-binding domain-containing protein</fullName>
    </recommendedName>
</protein>
<dbReference type="GO" id="GO:0071949">
    <property type="term" value="F:FAD binding"/>
    <property type="evidence" value="ECO:0007669"/>
    <property type="project" value="InterPro"/>
</dbReference>
<dbReference type="Pfam" id="PF01494">
    <property type="entry name" value="FAD_binding_3"/>
    <property type="match status" value="1"/>
</dbReference>
<dbReference type="Gene3D" id="3.50.50.60">
    <property type="entry name" value="FAD/NAD(P)-binding domain"/>
    <property type="match status" value="1"/>
</dbReference>
<proteinExistence type="predicted"/>
<dbReference type="AlphaFoldDB" id="A0A9P7ZJV6"/>